<dbReference type="PANTHER" id="PTHR21528">
    <property type="entry name" value="DEHYDRODOLICHYL DIPHOSPHATE SYNTHASE COMPLEX SUBUNIT NUS1"/>
    <property type="match status" value="1"/>
</dbReference>
<evidence type="ECO:0000256" key="12">
    <source>
        <dbReference type="ARBA" id="ARBA00047353"/>
    </source>
</evidence>
<evidence type="ECO:0000313" key="15">
    <source>
        <dbReference type="Proteomes" id="UP000075886"/>
    </source>
</evidence>
<dbReference type="GO" id="GO:0005789">
    <property type="term" value="C:endoplasmic reticulum membrane"/>
    <property type="evidence" value="ECO:0007669"/>
    <property type="project" value="UniProtKB-SubCell"/>
</dbReference>
<dbReference type="Gene3D" id="3.40.1180.10">
    <property type="entry name" value="Decaprenyl diphosphate synthase-like"/>
    <property type="match status" value="1"/>
</dbReference>
<keyword evidence="8" id="KW-0256">Endoplasmic reticulum</keyword>
<evidence type="ECO:0000256" key="11">
    <source>
        <dbReference type="ARBA" id="ARBA00023136"/>
    </source>
</evidence>
<comment type="subcellular location">
    <subcellularLocation>
        <location evidence="2">Endoplasmic reticulum membrane</location>
    </subcellularLocation>
</comment>
<evidence type="ECO:0000256" key="8">
    <source>
        <dbReference type="ARBA" id="ARBA00022824"/>
    </source>
</evidence>
<evidence type="ECO:0000256" key="13">
    <source>
        <dbReference type="SAM" id="Phobius"/>
    </source>
</evidence>
<name>A0A182QX27_9DIPT</name>
<evidence type="ECO:0000256" key="9">
    <source>
        <dbReference type="ARBA" id="ARBA00022842"/>
    </source>
</evidence>
<evidence type="ECO:0000256" key="2">
    <source>
        <dbReference type="ARBA" id="ARBA00004586"/>
    </source>
</evidence>
<dbReference type="Proteomes" id="UP000075886">
    <property type="component" value="Unassembled WGS sequence"/>
</dbReference>
<protein>
    <recommendedName>
        <fullName evidence="5">ditrans,polycis-polyprenyl diphosphate synthase [(2E,6E)-farnesyldiphosphate specific]</fullName>
        <ecNumber evidence="5">2.5.1.87</ecNumber>
    </recommendedName>
</protein>
<reference evidence="15" key="1">
    <citation type="submission" date="2014-01" db="EMBL/GenBank/DDBJ databases">
        <title>The Genome Sequence of Anopheles farauti FAR1 (V2).</title>
        <authorList>
            <consortium name="The Broad Institute Genomics Platform"/>
            <person name="Neafsey D.E."/>
            <person name="Besansky N."/>
            <person name="Howell P."/>
            <person name="Walton C."/>
            <person name="Young S.K."/>
            <person name="Zeng Q."/>
            <person name="Gargeya S."/>
            <person name="Fitzgerald M."/>
            <person name="Haas B."/>
            <person name="Abouelleil A."/>
            <person name="Allen A.W."/>
            <person name="Alvarado L."/>
            <person name="Arachchi H.M."/>
            <person name="Berlin A.M."/>
            <person name="Chapman S.B."/>
            <person name="Gainer-Dewar J."/>
            <person name="Goldberg J."/>
            <person name="Griggs A."/>
            <person name="Gujja S."/>
            <person name="Hansen M."/>
            <person name="Howarth C."/>
            <person name="Imamovic A."/>
            <person name="Ireland A."/>
            <person name="Larimer J."/>
            <person name="McCowan C."/>
            <person name="Murphy C."/>
            <person name="Pearson M."/>
            <person name="Poon T.W."/>
            <person name="Priest M."/>
            <person name="Roberts A."/>
            <person name="Saif S."/>
            <person name="Shea T."/>
            <person name="Sisk P."/>
            <person name="Sykes S."/>
            <person name="Wortman J."/>
            <person name="Nusbaum C."/>
            <person name="Birren B."/>
        </authorList>
    </citation>
    <scope>NUCLEOTIDE SEQUENCE [LARGE SCALE GENOMIC DNA]</scope>
    <source>
        <strain evidence="15">FAR1</strain>
    </source>
</reference>
<feature type="transmembrane region" description="Helical" evidence="13">
    <location>
        <begin position="24"/>
        <end position="45"/>
    </location>
</feature>
<dbReference type="VEuPathDB" id="VectorBase:AFAF018596"/>
<dbReference type="STRING" id="69004.A0A182QX27"/>
<keyword evidence="7 13" id="KW-0812">Transmembrane</keyword>
<reference evidence="14" key="2">
    <citation type="submission" date="2020-05" db="UniProtKB">
        <authorList>
            <consortium name="EnsemblMetazoa"/>
        </authorList>
    </citation>
    <scope>IDENTIFICATION</scope>
    <source>
        <strain evidence="14">FAR1</strain>
    </source>
</reference>
<evidence type="ECO:0000256" key="10">
    <source>
        <dbReference type="ARBA" id="ARBA00022989"/>
    </source>
</evidence>
<dbReference type="InterPro" id="IPR038887">
    <property type="entry name" value="Nus1/NgBR"/>
</dbReference>
<dbReference type="InterPro" id="IPR036424">
    <property type="entry name" value="UPP_synth-like_sf"/>
</dbReference>
<comment type="cofactor">
    <cofactor evidence="1">
        <name>Mg(2+)</name>
        <dbReference type="ChEBI" id="CHEBI:18420"/>
    </cofactor>
</comment>
<dbReference type="EC" id="2.5.1.87" evidence="5"/>
<dbReference type="GO" id="GO:0045547">
    <property type="term" value="F:ditrans,polycis-polyprenyl diphosphate synthase [(2E,6E)-farnesyl diphosphate specific] activity"/>
    <property type="evidence" value="ECO:0007669"/>
    <property type="project" value="UniProtKB-EC"/>
</dbReference>
<evidence type="ECO:0000256" key="5">
    <source>
        <dbReference type="ARBA" id="ARBA00012596"/>
    </source>
</evidence>
<comment type="similarity">
    <text evidence="4">Belongs to the UPP synthase family.</text>
</comment>
<keyword evidence="9" id="KW-0460">Magnesium</keyword>
<accession>A0A182QX27</accession>
<keyword evidence="6" id="KW-0808">Transferase</keyword>
<evidence type="ECO:0000256" key="3">
    <source>
        <dbReference type="ARBA" id="ARBA00004922"/>
    </source>
</evidence>
<evidence type="ECO:0000256" key="7">
    <source>
        <dbReference type="ARBA" id="ARBA00022692"/>
    </source>
</evidence>
<evidence type="ECO:0000256" key="6">
    <source>
        <dbReference type="ARBA" id="ARBA00022679"/>
    </source>
</evidence>
<organism evidence="14 15">
    <name type="scientific">Anopheles farauti</name>
    <dbReference type="NCBI Taxonomy" id="69004"/>
    <lineage>
        <taxon>Eukaryota</taxon>
        <taxon>Metazoa</taxon>
        <taxon>Ecdysozoa</taxon>
        <taxon>Arthropoda</taxon>
        <taxon>Hexapoda</taxon>
        <taxon>Insecta</taxon>
        <taxon>Pterygota</taxon>
        <taxon>Neoptera</taxon>
        <taxon>Endopterygota</taxon>
        <taxon>Diptera</taxon>
        <taxon>Nematocera</taxon>
        <taxon>Culicoidea</taxon>
        <taxon>Culicidae</taxon>
        <taxon>Anophelinae</taxon>
        <taxon>Anopheles</taxon>
    </lineage>
</organism>
<proteinExistence type="inferred from homology"/>
<sequence>MQTLIRSNSCAMKSLENTNTSGTVGSMLISAIWLLLHAVFTWVEYGMRLARRCRNGLQHLLHPPSICSSGMELDRLEKDQQYVRAQLRSVSKIPRHLVVLLGPDQPDYRRLSQLIFWSYASGIKYVSFYDHNGTIKRNYDQIERCVCDASPNKTIHIRWAHRNSQTENEESTPYRSRSILVSLLAPEDGKQGLVKLSRTIGEQVRQRSLTLTDVNIDFLDGRLQASSGYVPDPDLALYFGDICSTYGLLPWQIRLTEFIQLDRCLQDSTVQHFVSCLFRYAKCEQRLGT</sequence>
<dbReference type="GO" id="GO:1904423">
    <property type="term" value="C:dehydrodolichyl diphosphate synthase complex"/>
    <property type="evidence" value="ECO:0007669"/>
    <property type="project" value="InterPro"/>
</dbReference>
<dbReference type="SUPFAM" id="SSF64005">
    <property type="entry name" value="Undecaprenyl diphosphate synthase"/>
    <property type="match status" value="1"/>
</dbReference>
<dbReference type="EnsemblMetazoa" id="AFAF018596-RA">
    <property type="protein sequence ID" value="AFAF018596-PA"/>
    <property type="gene ID" value="AFAF018596"/>
</dbReference>
<evidence type="ECO:0000313" key="14">
    <source>
        <dbReference type="EnsemblMetazoa" id="AFAF018596-PA"/>
    </source>
</evidence>
<keyword evidence="15" id="KW-1185">Reference proteome</keyword>
<dbReference type="EMBL" id="AXCN02002228">
    <property type="status" value="NOT_ANNOTATED_CDS"/>
    <property type="molecule type" value="Genomic_DNA"/>
</dbReference>
<dbReference type="PANTHER" id="PTHR21528:SF0">
    <property type="entry name" value="DEHYDRODOLICHYL DIPHOSPHATE SYNTHASE COMPLEX SUBUNIT NUS1"/>
    <property type="match status" value="1"/>
</dbReference>
<dbReference type="UniPathway" id="UPA00378"/>
<comment type="pathway">
    <text evidence="3">Protein modification; protein glycosylation.</text>
</comment>
<dbReference type="AlphaFoldDB" id="A0A182QX27"/>
<evidence type="ECO:0000256" key="4">
    <source>
        <dbReference type="ARBA" id="ARBA00005432"/>
    </source>
</evidence>
<keyword evidence="10 13" id="KW-1133">Transmembrane helix</keyword>
<evidence type="ECO:0000256" key="1">
    <source>
        <dbReference type="ARBA" id="ARBA00001946"/>
    </source>
</evidence>
<comment type="catalytic activity">
    <reaction evidence="12">
        <text>n isopentenyl diphosphate + (2E,6E)-farnesyl diphosphate = a di-trans,poly-cis-polyprenyl diphosphate + n diphosphate</text>
        <dbReference type="Rhea" id="RHEA:53008"/>
        <dbReference type="Rhea" id="RHEA-COMP:19494"/>
        <dbReference type="ChEBI" id="CHEBI:33019"/>
        <dbReference type="ChEBI" id="CHEBI:128769"/>
        <dbReference type="ChEBI" id="CHEBI:136960"/>
        <dbReference type="ChEBI" id="CHEBI:175763"/>
        <dbReference type="EC" id="2.5.1.87"/>
    </reaction>
</comment>
<keyword evidence="11 13" id="KW-0472">Membrane</keyword>